<dbReference type="EMBL" id="JACAZH010000019">
    <property type="protein sequence ID" value="KAF7346290.1"/>
    <property type="molecule type" value="Genomic_DNA"/>
</dbReference>
<gene>
    <name evidence="1" type="ORF">MSAN_01856300</name>
</gene>
<proteinExistence type="predicted"/>
<keyword evidence="2" id="KW-1185">Reference proteome</keyword>
<comment type="caution">
    <text evidence="1">The sequence shown here is derived from an EMBL/GenBank/DDBJ whole genome shotgun (WGS) entry which is preliminary data.</text>
</comment>
<evidence type="ECO:0000313" key="2">
    <source>
        <dbReference type="Proteomes" id="UP000623467"/>
    </source>
</evidence>
<accession>A0A8H6XQR6</accession>
<organism evidence="1 2">
    <name type="scientific">Mycena sanguinolenta</name>
    <dbReference type="NCBI Taxonomy" id="230812"/>
    <lineage>
        <taxon>Eukaryota</taxon>
        <taxon>Fungi</taxon>
        <taxon>Dikarya</taxon>
        <taxon>Basidiomycota</taxon>
        <taxon>Agaricomycotina</taxon>
        <taxon>Agaricomycetes</taxon>
        <taxon>Agaricomycetidae</taxon>
        <taxon>Agaricales</taxon>
        <taxon>Marasmiineae</taxon>
        <taxon>Mycenaceae</taxon>
        <taxon>Mycena</taxon>
    </lineage>
</organism>
<reference evidence="1" key="1">
    <citation type="submission" date="2020-05" db="EMBL/GenBank/DDBJ databases">
        <title>Mycena genomes resolve the evolution of fungal bioluminescence.</title>
        <authorList>
            <person name="Tsai I.J."/>
        </authorList>
    </citation>
    <scope>NUCLEOTIDE SEQUENCE</scope>
    <source>
        <strain evidence="1">160909Yilan</strain>
    </source>
</reference>
<sequence>MYVLLSPPSPSLSIPSLCFSTHHRHPYTHIHLTSASDGPGRDALREARWCFWWGPRAGIAGIVNGISSISTLSRVATRPTYNPTFVRIYTSRRLAGVFANPAGVFDPHSYPVPQTRMSALDSDSNRALAMVSGAMASTSRTAFHDTGPERIGACADFALATATATAAMDTRAAGQVG</sequence>
<dbReference type="AlphaFoldDB" id="A0A8H6XQR6"/>
<protein>
    <submittedName>
        <fullName evidence="1">Uncharacterized protein</fullName>
    </submittedName>
</protein>
<dbReference type="Proteomes" id="UP000623467">
    <property type="component" value="Unassembled WGS sequence"/>
</dbReference>
<name>A0A8H6XQR6_9AGAR</name>
<evidence type="ECO:0000313" key="1">
    <source>
        <dbReference type="EMBL" id="KAF7346290.1"/>
    </source>
</evidence>